<dbReference type="SMART" id="SM00174">
    <property type="entry name" value="RHO"/>
    <property type="match status" value="1"/>
</dbReference>
<dbReference type="PROSITE" id="PS51419">
    <property type="entry name" value="RAB"/>
    <property type="match status" value="1"/>
</dbReference>
<dbReference type="PROSITE" id="PS51421">
    <property type="entry name" value="RAS"/>
    <property type="match status" value="1"/>
</dbReference>
<name>A0A9P0EN10_9HYPO</name>
<dbReference type="PRINTS" id="PR00449">
    <property type="entry name" value="RASTRNSFRMNG"/>
</dbReference>
<dbReference type="Pfam" id="PF00071">
    <property type="entry name" value="Ras"/>
    <property type="match status" value="1"/>
</dbReference>
<feature type="compositionally biased region" description="Basic and acidic residues" evidence="3">
    <location>
        <begin position="201"/>
        <end position="228"/>
    </location>
</feature>
<organism evidence="4 5">
    <name type="scientific">Clonostachys solani</name>
    <dbReference type="NCBI Taxonomy" id="160281"/>
    <lineage>
        <taxon>Eukaryota</taxon>
        <taxon>Fungi</taxon>
        <taxon>Dikarya</taxon>
        <taxon>Ascomycota</taxon>
        <taxon>Pezizomycotina</taxon>
        <taxon>Sordariomycetes</taxon>
        <taxon>Hypocreomycetidae</taxon>
        <taxon>Hypocreales</taxon>
        <taxon>Bionectriaceae</taxon>
        <taxon>Clonostachys</taxon>
    </lineage>
</organism>
<dbReference type="InterPro" id="IPR020849">
    <property type="entry name" value="Small_GTPase_Ras-type"/>
</dbReference>
<dbReference type="GO" id="GO:0016020">
    <property type="term" value="C:membrane"/>
    <property type="evidence" value="ECO:0007669"/>
    <property type="project" value="InterPro"/>
</dbReference>
<sequence length="277" mass="31816">MEANTKRPRLALHRALLLGSGGVGKTSLCNSFSLGHFADTFDSSIENGYRKEITVDDKPCVIHIFDKAGQAEHLALRQEWIRESTAFILVFSFLSRESFEKTKKLHQQIRSIKNAPFPLILAGNKSDTRPELWEIPVEEARSLATEFGCEIVQTSAKYDENIEEMFHKLIALAHHIDEGNREQSNDFQNPLNAFPSAELNIDDKDSHADGARNDNTKDQSADTSERIFEPTSTTINHTDLSRHIDHATERMDDPMPRRNYRERTGWRRRFSDFLRQF</sequence>
<feature type="compositionally biased region" description="Basic and acidic residues" evidence="3">
    <location>
        <begin position="239"/>
        <end position="256"/>
    </location>
</feature>
<evidence type="ECO:0000256" key="3">
    <source>
        <dbReference type="SAM" id="MobiDB-lite"/>
    </source>
</evidence>
<gene>
    <name evidence="4" type="ORF">CSOL1703_00016660</name>
</gene>
<dbReference type="SMART" id="SM00175">
    <property type="entry name" value="RAB"/>
    <property type="match status" value="1"/>
</dbReference>
<dbReference type="PANTHER" id="PTHR24070">
    <property type="entry name" value="RAS, DI-RAS, AND RHEB FAMILY MEMBERS OF SMALL GTPASE SUPERFAMILY"/>
    <property type="match status" value="1"/>
</dbReference>
<comment type="caution">
    <text evidence="4">The sequence shown here is derived from an EMBL/GenBank/DDBJ whole genome shotgun (WGS) entry which is preliminary data.</text>
</comment>
<dbReference type="EMBL" id="CABFOC020000050">
    <property type="protein sequence ID" value="CAH0054594.1"/>
    <property type="molecule type" value="Genomic_DNA"/>
</dbReference>
<dbReference type="Proteomes" id="UP000775872">
    <property type="component" value="Unassembled WGS sequence"/>
</dbReference>
<dbReference type="NCBIfam" id="TIGR00231">
    <property type="entry name" value="small_GTP"/>
    <property type="match status" value="1"/>
</dbReference>
<reference evidence="4" key="1">
    <citation type="submission" date="2021-10" db="EMBL/GenBank/DDBJ databases">
        <authorList>
            <person name="Piombo E."/>
        </authorList>
    </citation>
    <scope>NUCLEOTIDE SEQUENCE</scope>
</reference>
<proteinExistence type="predicted"/>
<dbReference type="GO" id="GO:0005525">
    <property type="term" value="F:GTP binding"/>
    <property type="evidence" value="ECO:0007669"/>
    <property type="project" value="UniProtKB-KW"/>
</dbReference>
<keyword evidence="1" id="KW-0547">Nucleotide-binding</keyword>
<dbReference type="GO" id="GO:0003924">
    <property type="term" value="F:GTPase activity"/>
    <property type="evidence" value="ECO:0007669"/>
    <property type="project" value="InterPro"/>
</dbReference>
<keyword evidence="2" id="KW-0342">GTP-binding</keyword>
<feature type="region of interest" description="Disordered" evidence="3">
    <location>
        <begin position="201"/>
        <end position="256"/>
    </location>
</feature>
<evidence type="ECO:0000256" key="2">
    <source>
        <dbReference type="ARBA" id="ARBA00023134"/>
    </source>
</evidence>
<dbReference type="InterPro" id="IPR027417">
    <property type="entry name" value="P-loop_NTPase"/>
</dbReference>
<dbReference type="SUPFAM" id="SSF52540">
    <property type="entry name" value="P-loop containing nucleoside triphosphate hydrolases"/>
    <property type="match status" value="1"/>
</dbReference>
<dbReference type="SMART" id="SM00173">
    <property type="entry name" value="RAS"/>
    <property type="match status" value="1"/>
</dbReference>
<evidence type="ECO:0000256" key="1">
    <source>
        <dbReference type="ARBA" id="ARBA00022741"/>
    </source>
</evidence>
<evidence type="ECO:0000313" key="4">
    <source>
        <dbReference type="EMBL" id="CAH0054594.1"/>
    </source>
</evidence>
<dbReference type="AlphaFoldDB" id="A0A9P0EN10"/>
<dbReference type="InterPro" id="IPR001806">
    <property type="entry name" value="Small_GTPase"/>
</dbReference>
<dbReference type="GO" id="GO:0007165">
    <property type="term" value="P:signal transduction"/>
    <property type="evidence" value="ECO:0007669"/>
    <property type="project" value="InterPro"/>
</dbReference>
<dbReference type="Gene3D" id="3.40.50.300">
    <property type="entry name" value="P-loop containing nucleotide triphosphate hydrolases"/>
    <property type="match status" value="1"/>
</dbReference>
<accession>A0A9P0EN10</accession>
<protein>
    <submittedName>
        <fullName evidence="4">Uncharacterized protein</fullName>
    </submittedName>
</protein>
<dbReference type="InterPro" id="IPR005225">
    <property type="entry name" value="Small_GTP-bd"/>
</dbReference>
<evidence type="ECO:0000313" key="5">
    <source>
        <dbReference type="Proteomes" id="UP000775872"/>
    </source>
</evidence>
<keyword evidence="5" id="KW-1185">Reference proteome</keyword>
<dbReference type="OrthoDB" id="265044at2759"/>